<reference evidence="5" key="1">
    <citation type="submission" date="2011-11" db="EMBL/GenBank/DDBJ databases">
        <title>Improved High-Quality Draft sequence of Desulfovibrio sp. U5L.</title>
        <authorList>
            <consortium name="US DOE Joint Genome Institute"/>
            <person name="Lucas S."/>
            <person name="Han J."/>
            <person name="Lapidus A."/>
            <person name="Cheng J.-F."/>
            <person name="Goodwin L."/>
            <person name="Pitluck S."/>
            <person name="Peters L."/>
            <person name="Ovchinnikova G."/>
            <person name="Held B."/>
            <person name="Detter J.C."/>
            <person name="Han C."/>
            <person name="Tapia R."/>
            <person name="Land M."/>
            <person name="Hauser L."/>
            <person name="Kyrpides N."/>
            <person name="Ivanova N."/>
            <person name="Pagani I."/>
            <person name="Gabster J."/>
            <person name="Walker C."/>
            <person name="Stolyar S."/>
            <person name="Stahl D."/>
            <person name="Arkin A."/>
            <person name="Dehal P."/>
            <person name="Hazen T."/>
            <person name="Woyke T."/>
        </authorList>
    </citation>
    <scope>NUCLEOTIDE SEQUENCE [LARGE SCALE GENOMIC DNA]</scope>
    <source>
        <strain evidence="5">U5L</strain>
    </source>
</reference>
<organism evidence="5">
    <name type="scientific">Desulfovibrio sp. U5L</name>
    <dbReference type="NCBI Taxonomy" id="596152"/>
    <lineage>
        <taxon>Bacteria</taxon>
        <taxon>Pseudomonadati</taxon>
        <taxon>Thermodesulfobacteriota</taxon>
        <taxon>Desulfovibrionia</taxon>
        <taxon>Desulfovibrionales</taxon>
        <taxon>Desulfovibrionaceae</taxon>
        <taxon>Desulfovibrio</taxon>
    </lineage>
</organism>
<dbReference type="HOGENOM" id="CLU_058050_0_1_7"/>
<dbReference type="SUPFAM" id="SSF55447">
    <property type="entry name" value="CO dehydrogenase flavoprotein C-terminal domain-like"/>
    <property type="match status" value="1"/>
</dbReference>
<dbReference type="InterPro" id="IPR016166">
    <property type="entry name" value="FAD-bd_PCMH"/>
</dbReference>
<dbReference type="eggNOG" id="COG1319">
    <property type="taxonomic scope" value="Bacteria"/>
</dbReference>
<evidence type="ECO:0000313" key="5">
    <source>
        <dbReference type="EMBL" id="EIG55525.1"/>
    </source>
</evidence>
<dbReference type="Pfam" id="PF00941">
    <property type="entry name" value="FAD_binding_5"/>
    <property type="match status" value="1"/>
</dbReference>
<evidence type="ECO:0000259" key="4">
    <source>
        <dbReference type="PROSITE" id="PS51387"/>
    </source>
</evidence>
<dbReference type="Pfam" id="PF03450">
    <property type="entry name" value="CO_deh_flav_C"/>
    <property type="match status" value="1"/>
</dbReference>
<evidence type="ECO:0000256" key="1">
    <source>
        <dbReference type="ARBA" id="ARBA00022630"/>
    </source>
</evidence>
<dbReference type="Gene3D" id="3.30.465.10">
    <property type="match status" value="1"/>
</dbReference>
<proteinExistence type="predicted"/>
<keyword evidence="3" id="KW-0560">Oxidoreductase</keyword>
<dbReference type="STRING" id="596152.DesU5LDRAFT_3914"/>
<dbReference type="InterPro" id="IPR016169">
    <property type="entry name" value="FAD-bd_PCMH_sub2"/>
</dbReference>
<dbReference type="GO" id="GO:0016491">
    <property type="term" value="F:oxidoreductase activity"/>
    <property type="evidence" value="ECO:0007669"/>
    <property type="project" value="UniProtKB-KW"/>
</dbReference>
<gene>
    <name evidence="5" type="ORF">DesU5LDRAFT_3914</name>
</gene>
<dbReference type="InterPro" id="IPR051312">
    <property type="entry name" value="Diverse_Substr_Oxidored"/>
</dbReference>
<dbReference type="PANTHER" id="PTHR42659">
    <property type="entry name" value="XANTHINE DEHYDROGENASE SUBUNIT C-RELATED"/>
    <property type="match status" value="1"/>
</dbReference>
<keyword evidence="2" id="KW-0274">FAD</keyword>
<dbReference type="Gene3D" id="3.30.390.50">
    <property type="entry name" value="CO dehydrogenase flavoprotein, C-terminal domain"/>
    <property type="match status" value="1"/>
</dbReference>
<accession>I2Q6W9</accession>
<protein>
    <submittedName>
        <fullName evidence="5">Aerobic-type carbon monoxide dehydrogenase, middle subunit CoxM/CutM-like protein</fullName>
    </submittedName>
</protein>
<dbReference type="SMART" id="SM01092">
    <property type="entry name" value="CO_deh_flav_C"/>
    <property type="match status" value="1"/>
</dbReference>
<dbReference type="PROSITE" id="PS51387">
    <property type="entry name" value="FAD_PCMH"/>
    <property type="match status" value="1"/>
</dbReference>
<dbReference type="InterPro" id="IPR002346">
    <property type="entry name" value="Mopterin_DH_FAD-bd"/>
</dbReference>
<dbReference type="InterPro" id="IPR005107">
    <property type="entry name" value="CO_DH_flav_C"/>
</dbReference>
<dbReference type="InterPro" id="IPR036683">
    <property type="entry name" value="CO_DH_flav_C_dom_sf"/>
</dbReference>
<name>I2Q6W9_9BACT</name>
<keyword evidence="1" id="KW-0285">Flavoprotein</keyword>
<sequence>MIRRVFRPTTLRQLWPLLAAGTPVMAGGTDLLVRRRGLPPVDVALLEGIAELAEVSEEEGLVRLGAMASHSALAAHGLVRARLPVLPQALSTLGSPQIRAMGTLGGNIATASPAGDTLPPLHALDALAELASRHGRRRLPLAELIRGPGQTALSPGEIVAAVLVRPPVAGCLQHFEKVGRRNALAIAVVSLAAVIETDAGGRVLEARLAVGSVGPTVLRCPAAEAALTGRLLTQDVLQEAAGHIRAAVSPIDDIRATAAYRRQVAGNLLLRLAARE</sequence>
<dbReference type="GO" id="GO:0071949">
    <property type="term" value="F:FAD binding"/>
    <property type="evidence" value="ECO:0007669"/>
    <property type="project" value="InterPro"/>
</dbReference>
<dbReference type="EMBL" id="JH600068">
    <property type="protein sequence ID" value="EIG55525.1"/>
    <property type="molecule type" value="Genomic_DNA"/>
</dbReference>
<dbReference type="InterPro" id="IPR036318">
    <property type="entry name" value="FAD-bd_PCMH-like_sf"/>
</dbReference>
<evidence type="ECO:0000256" key="3">
    <source>
        <dbReference type="ARBA" id="ARBA00023002"/>
    </source>
</evidence>
<dbReference type="OrthoDB" id="9783813at2"/>
<evidence type="ECO:0000256" key="2">
    <source>
        <dbReference type="ARBA" id="ARBA00022827"/>
    </source>
</evidence>
<dbReference type="PANTHER" id="PTHR42659:SF2">
    <property type="entry name" value="XANTHINE DEHYDROGENASE SUBUNIT C-RELATED"/>
    <property type="match status" value="1"/>
</dbReference>
<feature type="domain" description="FAD-binding PCMH-type" evidence="4">
    <location>
        <begin position="1"/>
        <end position="169"/>
    </location>
</feature>
<dbReference type="SUPFAM" id="SSF56176">
    <property type="entry name" value="FAD-binding/transporter-associated domain-like"/>
    <property type="match status" value="1"/>
</dbReference>
<dbReference type="AlphaFoldDB" id="I2Q6W9"/>